<accession>A0A644YM51</accession>
<comment type="caution">
    <text evidence="2">The sequence shown here is derived from an EMBL/GenBank/DDBJ whole genome shotgun (WGS) entry which is preliminary data.</text>
</comment>
<dbReference type="PANTHER" id="PTHR38834:SF3">
    <property type="entry name" value="SOLUTE-BINDING PROTEIN FAMILY 3_N-TERMINAL DOMAIN-CONTAINING PROTEIN"/>
    <property type="match status" value="1"/>
</dbReference>
<dbReference type="Pfam" id="PF00497">
    <property type="entry name" value="SBP_bac_3"/>
    <property type="match status" value="1"/>
</dbReference>
<gene>
    <name evidence="2" type="ORF">SDC9_76242</name>
</gene>
<evidence type="ECO:0000313" key="2">
    <source>
        <dbReference type="EMBL" id="MPM29702.1"/>
    </source>
</evidence>
<reference evidence="2" key="1">
    <citation type="submission" date="2019-08" db="EMBL/GenBank/DDBJ databases">
        <authorList>
            <person name="Kucharzyk K."/>
            <person name="Murdoch R.W."/>
            <person name="Higgins S."/>
            <person name="Loffler F."/>
        </authorList>
    </citation>
    <scope>NUCLEOTIDE SEQUENCE</scope>
</reference>
<dbReference type="Gene3D" id="3.40.190.10">
    <property type="entry name" value="Periplasmic binding protein-like II"/>
    <property type="match status" value="4"/>
</dbReference>
<dbReference type="PANTHER" id="PTHR38834">
    <property type="entry name" value="PERIPLASMIC SUBSTRATE BINDING PROTEIN FAMILY 3"/>
    <property type="match status" value="1"/>
</dbReference>
<protein>
    <recommendedName>
        <fullName evidence="1">Solute-binding protein family 3/N-terminal domain-containing protein</fullName>
    </recommendedName>
</protein>
<name>A0A644YM51_9ZZZZ</name>
<dbReference type="EMBL" id="VSSQ01005585">
    <property type="protein sequence ID" value="MPM29702.1"/>
    <property type="molecule type" value="Genomic_DNA"/>
</dbReference>
<organism evidence="2">
    <name type="scientific">bioreactor metagenome</name>
    <dbReference type="NCBI Taxonomy" id="1076179"/>
    <lineage>
        <taxon>unclassified sequences</taxon>
        <taxon>metagenomes</taxon>
        <taxon>ecological metagenomes</taxon>
    </lineage>
</organism>
<feature type="domain" description="Solute-binding protein family 3/N-terminal" evidence="1">
    <location>
        <begin position="69"/>
        <end position="280"/>
    </location>
</feature>
<proteinExistence type="predicted"/>
<dbReference type="AlphaFoldDB" id="A0A644YM51"/>
<dbReference type="InterPro" id="IPR001638">
    <property type="entry name" value="Solute-binding_3/MltF_N"/>
</dbReference>
<sequence length="520" mass="58447">MRCSSHRFTGTMLLLLLFGQNLLKKYKLKHMNSLKISFTLLLALLMFTACIKDDNKNPQTSIKVSGIEFIPNLFLANGKVIGVDADIASQAMQNSGIDIEFSISNSWQDAYNATLTGPNKALLTTTYTPERAGLFKWAGPTSQGMYGIFEKGHSDFIFPLPIEECKKLPQIAAVKGWVETTTLEDLGFTNLVYYDTYNEALQAFMNDQVQFISSDFYHLTSTLPLGYYLDNVNAVTRYRTVYYYIAFSKDVSDAVVSKVQGEIETLIKNNNTGSIIRKYIPRMIDNFVTGTIQLFTEYSPPSSYGIGGGTSYDVNGSSIDILNKIMERTGYINKINLTLWNDGYAIAQYLPNSAIFATARTPERENLFQWVGPISTNRTFFYTLSGSGLEIQTIEQAKALNSIATPNGWFTHEFLLNNNFKNINATALTSEDAFKQLVNGEVEAVLLPEIDFKWLAETNKIPLSNLTQHLEAMDYNSYIAFSLSTPKSTVQQWQNILDQMKSDGTFSTIWNKWHNGVPMP</sequence>
<evidence type="ECO:0000259" key="1">
    <source>
        <dbReference type="Pfam" id="PF00497"/>
    </source>
</evidence>
<dbReference type="SUPFAM" id="SSF53850">
    <property type="entry name" value="Periplasmic binding protein-like II"/>
    <property type="match status" value="2"/>
</dbReference>